<proteinExistence type="predicted"/>
<evidence type="ECO:0000313" key="1">
    <source>
        <dbReference type="EMBL" id="KAH7837436.1"/>
    </source>
</evidence>
<comment type="caution">
    <text evidence="1">The sequence shown here is derived from an EMBL/GenBank/DDBJ whole genome shotgun (WGS) entry which is preliminary data.</text>
</comment>
<gene>
    <name evidence="1" type="ORF">Vadar_013853</name>
</gene>
<sequence>MGNCVGRKKSAMVWANEDDDDWEATESKKIPETEKQRLLGERSSPSSSSSSSAEPSGREVKIKITKKQLKELLGKVEAHSMPVDQVLSLMDSSNQFKVQHQRSWRPSLQSIPEVLDQ</sequence>
<name>A0ACB7XA53_9ERIC</name>
<protein>
    <submittedName>
        <fullName evidence="1">Uncharacterized protein</fullName>
    </submittedName>
</protein>
<keyword evidence="2" id="KW-1185">Reference proteome</keyword>
<accession>A0ACB7XA53</accession>
<dbReference type="EMBL" id="CM037156">
    <property type="protein sequence ID" value="KAH7837436.1"/>
    <property type="molecule type" value="Genomic_DNA"/>
</dbReference>
<reference evidence="1 2" key="1">
    <citation type="journal article" date="2021" name="Hortic Res">
        <title>High-quality reference genome and annotation aids understanding of berry development for evergreen blueberry (Vaccinium darrowii).</title>
        <authorList>
            <person name="Yu J."/>
            <person name="Hulse-Kemp A.M."/>
            <person name="Babiker E."/>
            <person name="Staton M."/>
        </authorList>
    </citation>
    <scope>NUCLEOTIDE SEQUENCE [LARGE SCALE GENOMIC DNA]</scope>
    <source>
        <strain evidence="2">cv. NJ 8807/NJ 8810</strain>
        <tissue evidence="1">Young leaf</tissue>
    </source>
</reference>
<organism evidence="1 2">
    <name type="scientific">Vaccinium darrowii</name>
    <dbReference type="NCBI Taxonomy" id="229202"/>
    <lineage>
        <taxon>Eukaryota</taxon>
        <taxon>Viridiplantae</taxon>
        <taxon>Streptophyta</taxon>
        <taxon>Embryophyta</taxon>
        <taxon>Tracheophyta</taxon>
        <taxon>Spermatophyta</taxon>
        <taxon>Magnoliopsida</taxon>
        <taxon>eudicotyledons</taxon>
        <taxon>Gunneridae</taxon>
        <taxon>Pentapetalae</taxon>
        <taxon>asterids</taxon>
        <taxon>Ericales</taxon>
        <taxon>Ericaceae</taxon>
        <taxon>Vaccinioideae</taxon>
        <taxon>Vaccinieae</taxon>
        <taxon>Vaccinium</taxon>
    </lineage>
</organism>
<dbReference type="Proteomes" id="UP000828048">
    <property type="component" value="Chromosome 6"/>
</dbReference>
<evidence type="ECO:0000313" key="2">
    <source>
        <dbReference type="Proteomes" id="UP000828048"/>
    </source>
</evidence>